<dbReference type="InterPro" id="IPR036223">
    <property type="entry name" value="CAP_C_sf"/>
</dbReference>
<dbReference type="Gene3D" id="1.25.40.330">
    <property type="entry name" value="Adenylate cyclase-associated CAP, N-terminal domain"/>
    <property type="match status" value="1"/>
</dbReference>
<dbReference type="Pfam" id="PF01213">
    <property type="entry name" value="CAP_N-CM"/>
    <property type="match status" value="1"/>
</dbReference>
<dbReference type="InterPro" id="IPR006599">
    <property type="entry name" value="CARP_motif"/>
</dbReference>
<dbReference type="InterPro" id="IPR016098">
    <property type="entry name" value="CAP/MinC_C"/>
</dbReference>
<dbReference type="GO" id="GO:0003779">
    <property type="term" value="F:actin binding"/>
    <property type="evidence" value="ECO:0007669"/>
    <property type="project" value="InterPro"/>
</dbReference>
<dbReference type="PROSITE" id="PS01088">
    <property type="entry name" value="CAP_1"/>
    <property type="match status" value="1"/>
</dbReference>
<dbReference type="Pfam" id="PF21938">
    <property type="entry name" value="CAP_N"/>
    <property type="match status" value="1"/>
</dbReference>
<feature type="compositionally biased region" description="Polar residues" evidence="5">
    <location>
        <begin position="29"/>
        <end position="41"/>
    </location>
</feature>
<dbReference type="GO" id="GO:0005737">
    <property type="term" value="C:cytoplasm"/>
    <property type="evidence" value="ECO:0007669"/>
    <property type="project" value="TreeGrafter"/>
</dbReference>
<dbReference type="GO" id="GO:0008179">
    <property type="term" value="F:adenylate cyclase binding"/>
    <property type="evidence" value="ECO:0007669"/>
    <property type="project" value="TreeGrafter"/>
</dbReference>
<dbReference type="InterPro" id="IPR018106">
    <property type="entry name" value="CAP_CS_N"/>
</dbReference>
<feature type="region of interest" description="Disordered" evidence="5">
    <location>
        <begin position="327"/>
        <end position="364"/>
    </location>
</feature>
<evidence type="ECO:0000256" key="3">
    <source>
        <dbReference type="ARBA" id="ARBA00072052"/>
    </source>
</evidence>
<organism evidence="7 8">
    <name type="scientific">Malassezia yamatoensis</name>
    <dbReference type="NCBI Taxonomy" id="253288"/>
    <lineage>
        <taxon>Eukaryota</taxon>
        <taxon>Fungi</taxon>
        <taxon>Dikarya</taxon>
        <taxon>Basidiomycota</taxon>
        <taxon>Ustilaginomycotina</taxon>
        <taxon>Malasseziomycetes</taxon>
        <taxon>Malasseziales</taxon>
        <taxon>Malasseziaceae</taxon>
        <taxon>Malassezia</taxon>
    </lineage>
</organism>
<feature type="compositionally biased region" description="Low complexity" evidence="5">
    <location>
        <begin position="255"/>
        <end position="274"/>
    </location>
</feature>
<feature type="compositionally biased region" description="Low complexity" evidence="5">
    <location>
        <begin position="42"/>
        <end position="55"/>
    </location>
</feature>
<dbReference type="InterPro" id="IPR001837">
    <property type="entry name" value="Adenylate_cyclase-assoc_CAP"/>
</dbReference>
<evidence type="ECO:0000256" key="4">
    <source>
        <dbReference type="RuleBase" id="RU000647"/>
    </source>
</evidence>
<dbReference type="SMART" id="SM00673">
    <property type="entry name" value="CARP"/>
    <property type="match status" value="2"/>
</dbReference>
<evidence type="ECO:0000313" key="8">
    <source>
        <dbReference type="Proteomes" id="UP001219567"/>
    </source>
</evidence>
<dbReference type="FunFam" id="1.25.40.330:FF:000001">
    <property type="entry name" value="Adenylyl cyclase-associated protein"/>
    <property type="match status" value="1"/>
</dbReference>
<dbReference type="AlphaFoldDB" id="A0AAJ5YWC3"/>
<evidence type="ECO:0000259" key="6">
    <source>
        <dbReference type="PROSITE" id="PS51329"/>
    </source>
</evidence>
<accession>A0AAJ5YWC3</accession>
<name>A0AAJ5YWC3_9BASI</name>
<evidence type="ECO:0000256" key="5">
    <source>
        <dbReference type="SAM" id="MobiDB-lite"/>
    </source>
</evidence>
<gene>
    <name evidence="7" type="primary">SRV2</name>
    <name evidence="7" type="ORF">MYAM1_003743</name>
</gene>
<dbReference type="InterPro" id="IPR036222">
    <property type="entry name" value="CAP_N_sf"/>
</dbReference>
<feature type="domain" description="C-CAP/cofactor C-like" evidence="6">
    <location>
        <begin position="360"/>
        <end position="491"/>
    </location>
</feature>
<dbReference type="GO" id="GO:0019933">
    <property type="term" value="P:cAMP-mediated signaling"/>
    <property type="evidence" value="ECO:0007669"/>
    <property type="project" value="TreeGrafter"/>
</dbReference>
<feature type="region of interest" description="Disordered" evidence="5">
    <location>
        <begin position="255"/>
        <end position="301"/>
    </location>
</feature>
<dbReference type="SUPFAM" id="SSF101278">
    <property type="entry name" value="N-terminal domain of adenylylcyclase associated protein, CAP"/>
    <property type="match status" value="1"/>
</dbReference>
<dbReference type="SUPFAM" id="SSF69340">
    <property type="entry name" value="C-terminal domain of adenylylcyclase associated protein"/>
    <property type="match status" value="1"/>
</dbReference>
<comment type="similarity">
    <text evidence="1 4">Belongs to the CAP family.</text>
</comment>
<feature type="compositionally biased region" description="Pro residues" evidence="5">
    <location>
        <begin position="275"/>
        <end position="288"/>
    </location>
</feature>
<dbReference type="InterPro" id="IPR013912">
    <property type="entry name" value="Adenylate_cyclase-assoc_CAP_C"/>
</dbReference>
<dbReference type="PANTHER" id="PTHR10652">
    <property type="entry name" value="ADENYLYL CYCLASE-ASSOCIATED PROTEIN"/>
    <property type="match status" value="1"/>
</dbReference>
<dbReference type="PROSITE" id="PS51329">
    <property type="entry name" value="C_CAP_COFACTOR_C"/>
    <property type="match status" value="1"/>
</dbReference>
<feature type="compositionally biased region" description="Low complexity" evidence="5">
    <location>
        <begin position="345"/>
        <end position="354"/>
    </location>
</feature>
<dbReference type="InterPro" id="IPR053950">
    <property type="entry name" value="CAP_N"/>
</dbReference>
<reference evidence="7 8" key="1">
    <citation type="submission" date="2023-03" db="EMBL/GenBank/DDBJ databases">
        <title>Mating type loci evolution in Malassezia.</title>
        <authorList>
            <person name="Coelho M.A."/>
        </authorList>
    </citation>
    <scope>NUCLEOTIDE SEQUENCE [LARGE SCALE GENOMIC DNA]</scope>
    <source>
        <strain evidence="7 8">CBS 9725</strain>
    </source>
</reference>
<dbReference type="GO" id="GO:0007015">
    <property type="term" value="P:actin filament organization"/>
    <property type="evidence" value="ECO:0007669"/>
    <property type="project" value="TreeGrafter"/>
</dbReference>
<dbReference type="PANTHER" id="PTHR10652:SF0">
    <property type="entry name" value="ADENYLYL CYCLASE-ASSOCIATED PROTEIN"/>
    <property type="match status" value="1"/>
</dbReference>
<dbReference type="InterPro" id="IPR013992">
    <property type="entry name" value="Adenylate_cyclase-assoc_CAP_N"/>
</dbReference>
<protein>
    <recommendedName>
        <fullName evidence="3 4">Adenylyl cyclase-associated protein</fullName>
    </recommendedName>
</protein>
<dbReference type="Proteomes" id="UP001219567">
    <property type="component" value="Chromosome 7"/>
</dbReference>
<proteinExistence type="inferred from homology"/>
<evidence type="ECO:0000256" key="2">
    <source>
        <dbReference type="ARBA" id="ARBA00054756"/>
    </source>
</evidence>
<evidence type="ECO:0000313" key="7">
    <source>
        <dbReference type="EMBL" id="WFD00983.1"/>
    </source>
</evidence>
<sequence>MSSTGVGNLQTLIKRLEAATSRLEDIAMYQNSDPQSTRSAPSMSTDSTQSSMQQTEGGALASQAQQAPTPNVKEPALDAWDTSVVPALSQFVQLSDSIGPLIAQQAAMVHDAFQHTRKVVEAAANCTKPAQGAADPAFVQFVAPIQADVQRVLAVREQNRAEKQLFDHLSMVSEGIPAVGWILVENSPAPYINDTKDGAQFYANRVLKQYKDGNQTHLEWVRAFLSLLTTLATYVKSCHTTGLAWNPQGVSLQQYANQQSSAQDAQAKGAMSSSVPPPPPPPAPPAAPAAPALPSGPLPSSAPIGGMDAVFGQINQGENITQTLRHVDKSQPLSKSADLKKQVPSKKVVPSSESTKLSKKAPSKTLDGNKWTIETIVVEPTEINHTINIFACDNCVIEVKGKVNAVSLVSCKKTSILIDSVVSSLEITRCQSFTAQITGFTPTILVDNTDGGQVYLSEESLSSQLTASKSSALNVSVPVVGVPGEYEELALPEQLMHTFGRKGDSATCATKVVQHFG</sequence>
<dbReference type="Gene3D" id="2.160.20.70">
    <property type="match status" value="1"/>
</dbReference>
<comment type="function">
    <text evidence="2">The N-terminal domain binds to adenylyl cyclase, thereby enabling adenylyl cyclase to be activated by upstream regulatory signals, such as Ras. The C-terminal domain is required for normal cellular morphology and growth control.</text>
</comment>
<dbReference type="Pfam" id="PF08603">
    <property type="entry name" value="CAP_C"/>
    <property type="match status" value="1"/>
</dbReference>
<keyword evidence="8" id="KW-1185">Reference proteome</keyword>
<feature type="region of interest" description="Disordered" evidence="5">
    <location>
        <begin position="29"/>
        <end position="74"/>
    </location>
</feature>
<evidence type="ECO:0000256" key="1">
    <source>
        <dbReference type="ARBA" id="ARBA00007659"/>
    </source>
</evidence>
<dbReference type="InterPro" id="IPR017901">
    <property type="entry name" value="C-CAP_CF_C-like"/>
</dbReference>
<feature type="compositionally biased region" description="Low complexity" evidence="5">
    <location>
        <begin position="289"/>
        <end position="301"/>
    </location>
</feature>
<dbReference type="EMBL" id="CP119949">
    <property type="protein sequence ID" value="WFD00983.1"/>
    <property type="molecule type" value="Genomic_DNA"/>
</dbReference>